<gene>
    <name evidence="2" type="ORF">HGG76_11510</name>
</gene>
<name>A0A7X6JAI3_9HYPH</name>
<reference evidence="2 3" key="1">
    <citation type="submission" date="2020-04" db="EMBL/GenBank/DDBJ databases">
        <title>Whole genome sequencing of clinical and environmental type strains of Ochrobactrum.</title>
        <authorList>
            <person name="Dharne M."/>
        </authorList>
    </citation>
    <scope>NUCLEOTIDE SEQUENCE [LARGE SCALE GENOMIC DNA]</scope>
    <source>
        <strain evidence="2 3">DSM 13340</strain>
    </source>
</reference>
<comment type="caution">
    <text evidence="2">The sequence shown here is derived from an EMBL/GenBank/DDBJ whole genome shotgun (WGS) entry which is preliminary data.</text>
</comment>
<dbReference type="AlphaFoldDB" id="A0A7X6JAI3"/>
<evidence type="ECO:0000313" key="2">
    <source>
        <dbReference type="EMBL" id="NKW09932.1"/>
    </source>
</evidence>
<sequence>MNQVTKSLSREELARVEARNAEAKTLQEAVAKQPPRFVGDGGRRRWSSLDFPVEYDGVVYSEITVRRPIMREWRDYLQECAEAVKEHGKGPTKGRHAVGERAGRCPREPRLCRRIPRGGGARRFFAQSTLPREEATETPSPQE</sequence>
<accession>A0A7X6JAI3</accession>
<dbReference type="EMBL" id="JAAXZB010000001">
    <property type="protein sequence ID" value="NKW09932.1"/>
    <property type="molecule type" value="Genomic_DNA"/>
</dbReference>
<evidence type="ECO:0000256" key="1">
    <source>
        <dbReference type="SAM" id="MobiDB-lite"/>
    </source>
</evidence>
<feature type="region of interest" description="Disordered" evidence="1">
    <location>
        <begin position="120"/>
        <end position="143"/>
    </location>
</feature>
<proteinExistence type="predicted"/>
<dbReference type="Proteomes" id="UP000558475">
    <property type="component" value="Unassembled WGS sequence"/>
</dbReference>
<protein>
    <submittedName>
        <fullName evidence="2">Uncharacterized protein</fullName>
    </submittedName>
</protein>
<evidence type="ECO:0000313" key="3">
    <source>
        <dbReference type="Proteomes" id="UP000558475"/>
    </source>
</evidence>
<organism evidence="2 3">
    <name type="scientific">Brucella tritici</name>
    <dbReference type="NCBI Taxonomy" id="94626"/>
    <lineage>
        <taxon>Bacteria</taxon>
        <taxon>Pseudomonadati</taxon>
        <taxon>Pseudomonadota</taxon>
        <taxon>Alphaproteobacteria</taxon>
        <taxon>Hyphomicrobiales</taxon>
        <taxon>Brucellaceae</taxon>
        <taxon>Brucella/Ochrobactrum group</taxon>
        <taxon>Brucella</taxon>
    </lineage>
</organism>